<gene>
    <name evidence="1" type="ORF">BC938DRAFT_470756</name>
</gene>
<keyword evidence="2" id="KW-1185">Reference proteome</keyword>
<proteinExistence type="predicted"/>
<dbReference type="EMBL" id="RBNJ01010417">
    <property type="protein sequence ID" value="RUS26448.1"/>
    <property type="molecule type" value="Genomic_DNA"/>
</dbReference>
<comment type="caution">
    <text evidence="1">The sequence shown here is derived from an EMBL/GenBank/DDBJ whole genome shotgun (WGS) entry which is preliminary data.</text>
</comment>
<organism evidence="1 2">
    <name type="scientific">Jimgerdemannia flammicorona</name>
    <dbReference type="NCBI Taxonomy" id="994334"/>
    <lineage>
        <taxon>Eukaryota</taxon>
        <taxon>Fungi</taxon>
        <taxon>Fungi incertae sedis</taxon>
        <taxon>Mucoromycota</taxon>
        <taxon>Mucoromycotina</taxon>
        <taxon>Endogonomycetes</taxon>
        <taxon>Endogonales</taxon>
        <taxon>Endogonaceae</taxon>
        <taxon>Jimgerdemannia</taxon>
    </lineage>
</organism>
<sequence length="272" mass="30747">MAPDNATIIPQLLKLTIYTPHGRTYYETPYNNGDLLLIVCLPTTRCGGQLIDAEKIQWMAFHKECPYAIHPLTSGFGIMLTYTLSLHHDIPTTSSLNLGHLSLYKTLNTAITYPGFMPDGGVLAFGLQHVYPLTPDHGKVEEFMTTFPKILQGCDRTLYAIATELGLNVEIHPIFDVEGEGDEMLTLVAEEFCPSAVWCIFDEEKWKYDIISEWYNAKQYSNIIWCSKPKQSVVVGTYYDTIYPQDLKEISVMAALLIYISSFDGIKGRFHI</sequence>
<evidence type="ECO:0000313" key="1">
    <source>
        <dbReference type="EMBL" id="RUS26448.1"/>
    </source>
</evidence>
<dbReference type="Proteomes" id="UP000274822">
    <property type="component" value="Unassembled WGS sequence"/>
</dbReference>
<protein>
    <submittedName>
        <fullName evidence="1">Uncharacterized protein</fullName>
    </submittedName>
</protein>
<dbReference type="AlphaFoldDB" id="A0A433Q9G2"/>
<reference evidence="1 2" key="1">
    <citation type="journal article" date="2018" name="New Phytol.">
        <title>Phylogenomics of Endogonaceae and evolution of mycorrhizas within Mucoromycota.</title>
        <authorList>
            <person name="Chang Y."/>
            <person name="Desiro A."/>
            <person name="Na H."/>
            <person name="Sandor L."/>
            <person name="Lipzen A."/>
            <person name="Clum A."/>
            <person name="Barry K."/>
            <person name="Grigoriev I.V."/>
            <person name="Martin F.M."/>
            <person name="Stajich J.E."/>
            <person name="Smith M.E."/>
            <person name="Bonito G."/>
            <person name="Spatafora J.W."/>
        </authorList>
    </citation>
    <scope>NUCLEOTIDE SEQUENCE [LARGE SCALE GENOMIC DNA]</scope>
    <source>
        <strain evidence="1 2">AD002</strain>
    </source>
</reference>
<accession>A0A433Q9G2</accession>
<name>A0A433Q9G2_9FUNG</name>
<evidence type="ECO:0000313" key="2">
    <source>
        <dbReference type="Proteomes" id="UP000274822"/>
    </source>
</evidence>